<keyword evidence="2" id="KW-1185">Reference proteome</keyword>
<dbReference type="InterPro" id="IPR008984">
    <property type="entry name" value="SMAD_FHA_dom_sf"/>
</dbReference>
<organism evidence="2 3">
    <name type="scientific">Austrofundulus limnaeus</name>
    <name type="common">Annual killifish</name>
    <dbReference type="NCBI Taxonomy" id="52670"/>
    <lineage>
        <taxon>Eukaryota</taxon>
        <taxon>Metazoa</taxon>
        <taxon>Chordata</taxon>
        <taxon>Craniata</taxon>
        <taxon>Vertebrata</taxon>
        <taxon>Euteleostomi</taxon>
        <taxon>Actinopterygii</taxon>
        <taxon>Neopterygii</taxon>
        <taxon>Teleostei</taxon>
        <taxon>Neoteleostei</taxon>
        <taxon>Acanthomorphata</taxon>
        <taxon>Ovalentaria</taxon>
        <taxon>Atherinomorphae</taxon>
        <taxon>Cyprinodontiformes</taxon>
        <taxon>Rivulidae</taxon>
        <taxon>Austrofundulus</taxon>
    </lineage>
</organism>
<dbReference type="PANTHER" id="PTHR21315">
    <property type="entry name" value="APRATAXIN AND PNK-LIKE FACTOR-RELATED"/>
    <property type="match status" value="1"/>
</dbReference>
<dbReference type="Proteomes" id="UP000192220">
    <property type="component" value="Unplaced"/>
</dbReference>
<feature type="region of interest" description="Disordered" evidence="1">
    <location>
        <begin position="187"/>
        <end position="284"/>
    </location>
</feature>
<dbReference type="AlphaFoldDB" id="A0A2I4D6M1"/>
<feature type="compositionally biased region" description="Low complexity" evidence="1">
    <location>
        <begin position="198"/>
        <end position="208"/>
    </location>
</feature>
<dbReference type="GO" id="GO:0035861">
    <property type="term" value="C:site of double-strand break"/>
    <property type="evidence" value="ECO:0007669"/>
    <property type="project" value="TreeGrafter"/>
</dbReference>
<reference evidence="3" key="1">
    <citation type="submission" date="2025-08" db="UniProtKB">
        <authorList>
            <consortium name="RefSeq"/>
        </authorList>
    </citation>
    <scope>IDENTIFICATION</scope>
</reference>
<dbReference type="GO" id="GO:0003906">
    <property type="term" value="F:DNA-(apurinic or apyrimidinic site) endonuclease activity"/>
    <property type="evidence" value="ECO:0007669"/>
    <property type="project" value="InterPro"/>
</dbReference>
<feature type="compositionally biased region" description="Low complexity" evidence="1">
    <location>
        <begin position="244"/>
        <end position="259"/>
    </location>
</feature>
<dbReference type="InterPro" id="IPR039253">
    <property type="entry name" value="APLF"/>
</dbReference>
<dbReference type="SUPFAM" id="SSF49879">
    <property type="entry name" value="SMAD/FHA domain"/>
    <property type="match status" value="1"/>
</dbReference>
<dbReference type="OrthoDB" id="10256774at2759"/>
<dbReference type="PANTHER" id="PTHR21315:SF2">
    <property type="entry name" value="APRATAXIN AND PNK-LIKE FACTOR"/>
    <property type="match status" value="1"/>
</dbReference>
<protein>
    <submittedName>
        <fullName evidence="3">Aprataxin and PNK-like factor</fullName>
    </submittedName>
</protein>
<evidence type="ECO:0000313" key="3">
    <source>
        <dbReference type="RefSeq" id="XP_013887874.1"/>
    </source>
</evidence>
<feature type="compositionally biased region" description="Polar residues" evidence="1">
    <location>
        <begin position="105"/>
        <end position="116"/>
    </location>
</feature>
<sequence>MSGFDLVPVDGRDPIHLPPGETILGRGPLLDISDTRVSRHHGLLENLQGQLRLKPTHVNPCFIQSFPSQDPRPLEKDSWFLLHPGDLVSLLPGRFIYRVEAVGGATQTPRNSQNFQEEGEDGLPVSAEPDVGPEQKQTSPPSAAHSKTDSQDNLTRPVEESPSSVVLSEPRKRVLPAWMITAAPSSRLTAVKRRKQDTQTTPTPTTLTEEAELNEEEERRPKKKRRKMNKEEKQETETDDPAASSSQVSSSQVSSSQVSREPNASSQTSDGGEANRKSSDGGQA</sequence>
<proteinExistence type="predicted"/>
<dbReference type="GeneID" id="106535421"/>
<evidence type="ECO:0000256" key="1">
    <source>
        <dbReference type="SAM" id="MobiDB-lite"/>
    </source>
</evidence>
<name>A0A2I4D6M1_AUSLI</name>
<evidence type="ECO:0000313" key="2">
    <source>
        <dbReference type="Proteomes" id="UP000192220"/>
    </source>
</evidence>
<feature type="region of interest" description="Disordered" evidence="1">
    <location>
        <begin position="105"/>
        <end position="168"/>
    </location>
</feature>
<dbReference type="GO" id="GO:0005634">
    <property type="term" value="C:nucleus"/>
    <property type="evidence" value="ECO:0007669"/>
    <property type="project" value="TreeGrafter"/>
</dbReference>
<gene>
    <name evidence="3" type="primary">LOC106535421</name>
</gene>
<dbReference type="FunFam" id="2.60.200.20:FF:000061">
    <property type="entry name" value="Zgc:165656 protein"/>
    <property type="match status" value="1"/>
</dbReference>
<dbReference type="Gene3D" id="2.60.200.20">
    <property type="match status" value="1"/>
</dbReference>
<feature type="compositionally biased region" description="Basic and acidic residues" evidence="1">
    <location>
        <begin position="273"/>
        <end position="284"/>
    </location>
</feature>
<dbReference type="KEGG" id="alim:106535421"/>
<feature type="non-terminal residue" evidence="3">
    <location>
        <position position="284"/>
    </location>
</feature>
<accession>A0A2I4D6M1</accession>
<feature type="compositionally biased region" description="Polar residues" evidence="1">
    <location>
        <begin position="260"/>
        <end position="270"/>
    </location>
</feature>
<dbReference type="RefSeq" id="XP_013887874.1">
    <property type="nucleotide sequence ID" value="XM_014032420.1"/>
</dbReference>
<dbReference type="InParanoid" id="A0A2I4D6M1"/>
<dbReference type="STRING" id="52670.A0A2I4D6M1"/>
<dbReference type="GO" id="GO:0008408">
    <property type="term" value="F:3'-5' exonuclease activity"/>
    <property type="evidence" value="ECO:0007669"/>
    <property type="project" value="InterPro"/>
</dbReference>
<dbReference type="GO" id="GO:0006302">
    <property type="term" value="P:double-strand break repair"/>
    <property type="evidence" value="ECO:0007669"/>
    <property type="project" value="InterPro"/>
</dbReference>